<dbReference type="AlphaFoldDB" id="A0A015TYJ3"/>
<name>A0A015TYJ3_BACFG</name>
<reference evidence="1 2" key="1">
    <citation type="submission" date="2014-02" db="EMBL/GenBank/DDBJ databases">
        <authorList>
            <person name="Sears C."/>
            <person name="Carroll K."/>
            <person name="Sack B.R."/>
            <person name="Qadri F."/>
            <person name="Myers L.L."/>
            <person name="Chung G.-T."/>
            <person name="Escheverria P."/>
            <person name="Fraser C.M."/>
            <person name="Sadzewicz L."/>
            <person name="Shefchek K.A."/>
            <person name="Tallon L."/>
            <person name="Das S.P."/>
            <person name="Daugherty S."/>
            <person name="Mongodin E.F."/>
        </authorList>
    </citation>
    <scope>NUCLEOTIDE SEQUENCE [LARGE SCALE GENOMIC DNA]</scope>
    <source>
        <strain evidence="2">3998T(B)3</strain>
    </source>
</reference>
<protein>
    <submittedName>
        <fullName evidence="1">Uncharacterized protein</fullName>
    </submittedName>
</protein>
<sequence>MIRSSISKNTFSYIDKINISLFSDFYNGIVGLSIFRFDSFYQGFFSL</sequence>
<dbReference type="EMBL" id="JGDB01000423">
    <property type="protein sequence ID" value="EXY87547.1"/>
    <property type="molecule type" value="Genomic_DNA"/>
</dbReference>
<proteinExistence type="predicted"/>
<evidence type="ECO:0000313" key="1">
    <source>
        <dbReference type="EMBL" id="EXY87547.1"/>
    </source>
</evidence>
<organism evidence="1 2">
    <name type="scientific">Bacteroides fragilis str. 3998T(B)3</name>
    <dbReference type="NCBI Taxonomy" id="1339316"/>
    <lineage>
        <taxon>Bacteria</taxon>
        <taxon>Pseudomonadati</taxon>
        <taxon>Bacteroidota</taxon>
        <taxon>Bacteroidia</taxon>
        <taxon>Bacteroidales</taxon>
        <taxon>Bacteroidaceae</taxon>
        <taxon>Bacteroides</taxon>
    </lineage>
</organism>
<accession>A0A015TYJ3</accession>
<evidence type="ECO:0000313" key="2">
    <source>
        <dbReference type="Proteomes" id="UP000020773"/>
    </source>
</evidence>
<dbReference type="Proteomes" id="UP000020773">
    <property type="component" value="Unassembled WGS sequence"/>
</dbReference>
<gene>
    <name evidence="1" type="ORF">M125_5832</name>
</gene>
<comment type="caution">
    <text evidence="1">The sequence shown here is derived from an EMBL/GenBank/DDBJ whole genome shotgun (WGS) entry which is preliminary data.</text>
</comment>